<dbReference type="GO" id="GO:0005634">
    <property type="term" value="C:nucleus"/>
    <property type="evidence" value="ECO:0007669"/>
    <property type="project" value="UniProtKB-SubCell"/>
</dbReference>
<evidence type="ECO:0000256" key="1">
    <source>
        <dbReference type="ARBA" id="ARBA00004123"/>
    </source>
</evidence>
<dbReference type="Proteomes" id="UP001558713">
    <property type="component" value="Unassembled WGS sequence"/>
</dbReference>
<feature type="region of interest" description="Disordered" evidence="7">
    <location>
        <begin position="445"/>
        <end position="475"/>
    </location>
</feature>
<evidence type="ECO:0000256" key="5">
    <source>
        <dbReference type="ARBA" id="ARBA00023242"/>
    </source>
</evidence>
<keyword evidence="6" id="KW-0175">Coiled coil</keyword>
<keyword evidence="5" id="KW-0539">Nucleus</keyword>
<comment type="caution">
    <text evidence="9">The sequence shown here is derived from an EMBL/GenBank/DDBJ whole genome shotgun (WGS) entry which is preliminary data.</text>
</comment>
<reference evidence="9 10" key="1">
    <citation type="submission" date="2024-04" db="EMBL/GenBank/DDBJ databases">
        <title>Genome assembly C_amara_ONT_v2.</title>
        <authorList>
            <person name="Yant L."/>
            <person name="Moore C."/>
            <person name="Slenker M."/>
        </authorList>
    </citation>
    <scope>NUCLEOTIDE SEQUENCE [LARGE SCALE GENOMIC DNA]</scope>
    <source>
        <tissue evidence="9">Leaf</tissue>
    </source>
</reference>
<evidence type="ECO:0000313" key="10">
    <source>
        <dbReference type="Proteomes" id="UP001558713"/>
    </source>
</evidence>
<feature type="compositionally biased region" description="Acidic residues" evidence="7">
    <location>
        <begin position="114"/>
        <end position="137"/>
    </location>
</feature>
<dbReference type="Pfam" id="PF02362">
    <property type="entry name" value="B3"/>
    <property type="match status" value="3"/>
</dbReference>
<dbReference type="PROSITE" id="PS50863">
    <property type="entry name" value="B3"/>
    <property type="match status" value="3"/>
</dbReference>
<keyword evidence="3" id="KW-0238">DNA-binding</keyword>
<feature type="region of interest" description="Disordered" evidence="7">
    <location>
        <begin position="112"/>
        <end position="178"/>
    </location>
</feature>
<feature type="domain" description="TF-B3" evidence="8">
    <location>
        <begin position="316"/>
        <end position="412"/>
    </location>
</feature>
<feature type="domain" description="TF-B3" evidence="8">
    <location>
        <begin position="176"/>
        <end position="272"/>
    </location>
</feature>
<dbReference type="CDD" id="cd10017">
    <property type="entry name" value="B3_DNA"/>
    <property type="match status" value="3"/>
</dbReference>
<sequence>MADPVISCPTYRSLFVIDLSGQNSNPMIPDSFISNHLKGKNQSMKMKLTSDASVKIWEVELDGGRFAGGWKDFSVHHCVRNDDVLSFRHEGDMVFHVTPFGRSFSQIQFISSTSDDEEEDDDDDVPNIFDDEEEEENVDVRDDDNNSASEEDLHSKKFSSKKIARKETESSSDKSHLVAHVTPASLRRDSMCLTSQFARSNGLDWRRCEIDLMNEHEISSTLLLRHNGTTGQAFMRGGWRSFCRRNEIKAGSFCRFKLVQRGTKPVLQLCPNTSSSIPQGNSSKANQKRNVSESEGDDEIEPLDCSEIASMNQNRIVTLDYKPYMIRSSQLRLPASFTRENGIVEAGEITVVNKDGVEWKSHLVSIKGRGQFYIRGWRDFFEANDLKKVGDSFTLEVIRGGTSPILKICSKIKEAPCDGYKTLERRPRGTVQASHDEEEIVTRVQKRGRVSAEGGPSRRTRASNNSSDYHGNLHKQPLQPCSISDQVKKVKQSIVDTLTSVRRFQSELEIKEHNLEASLQEIDALGEKIVGISKIFNFN</sequence>
<keyword evidence="4" id="KW-0804">Transcription</keyword>
<evidence type="ECO:0000256" key="2">
    <source>
        <dbReference type="ARBA" id="ARBA00023015"/>
    </source>
</evidence>
<dbReference type="EMBL" id="JBANAX010000394">
    <property type="protein sequence ID" value="KAL1210424.1"/>
    <property type="molecule type" value="Genomic_DNA"/>
</dbReference>
<dbReference type="PANTHER" id="PTHR31674">
    <property type="entry name" value="B3 DOMAIN-CONTAINING PROTEIN REM-LIKE 3-RELATED"/>
    <property type="match status" value="1"/>
</dbReference>
<dbReference type="PANTHER" id="PTHR31674:SF18">
    <property type="entry name" value="B3 DOMAIN-CONTAINING PROTEIN REM4-RELATED"/>
    <property type="match status" value="1"/>
</dbReference>
<evidence type="ECO:0000256" key="3">
    <source>
        <dbReference type="ARBA" id="ARBA00023125"/>
    </source>
</evidence>
<dbReference type="Gene3D" id="2.40.330.10">
    <property type="entry name" value="DNA-binding pseudobarrel domain"/>
    <property type="match status" value="3"/>
</dbReference>
<feature type="coiled-coil region" evidence="6">
    <location>
        <begin position="501"/>
        <end position="528"/>
    </location>
</feature>
<dbReference type="InterPro" id="IPR003340">
    <property type="entry name" value="B3_DNA-bd"/>
</dbReference>
<evidence type="ECO:0000256" key="4">
    <source>
        <dbReference type="ARBA" id="ARBA00023163"/>
    </source>
</evidence>
<proteinExistence type="predicted"/>
<protein>
    <submittedName>
        <fullName evidence="9">B3 domain-containing protein REM4</fullName>
    </submittedName>
</protein>
<evidence type="ECO:0000313" key="9">
    <source>
        <dbReference type="EMBL" id="KAL1210424.1"/>
    </source>
</evidence>
<accession>A0ABD1AV21</accession>
<evidence type="ECO:0000256" key="7">
    <source>
        <dbReference type="SAM" id="MobiDB-lite"/>
    </source>
</evidence>
<organism evidence="9 10">
    <name type="scientific">Cardamine amara subsp. amara</name>
    <dbReference type="NCBI Taxonomy" id="228776"/>
    <lineage>
        <taxon>Eukaryota</taxon>
        <taxon>Viridiplantae</taxon>
        <taxon>Streptophyta</taxon>
        <taxon>Embryophyta</taxon>
        <taxon>Tracheophyta</taxon>
        <taxon>Spermatophyta</taxon>
        <taxon>Magnoliopsida</taxon>
        <taxon>eudicotyledons</taxon>
        <taxon>Gunneridae</taxon>
        <taxon>Pentapetalae</taxon>
        <taxon>rosids</taxon>
        <taxon>malvids</taxon>
        <taxon>Brassicales</taxon>
        <taxon>Brassicaceae</taxon>
        <taxon>Cardamineae</taxon>
        <taxon>Cardamine</taxon>
    </lineage>
</organism>
<comment type="subcellular location">
    <subcellularLocation>
        <location evidence="1">Nucleus</location>
    </subcellularLocation>
</comment>
<evidence type="ECO:0000259" key="8">
    <source>
        <dbReference type="PROSITE" id="PS50863"/>
    </source>
</evidence>
<evidence type="ECO:0000256" key="6">
    <source>
        <dbReference type="SAM" id="Coils"/>
    </source>
</evidence>
<dbReference type="GO" id="GO:0003677">
    <property type="term" value="F:DNA binding"/>
    <property type="evidence" value="ECO:0007669"/>
    <property type="project" value="UniProtKB-KW"/>
</dbReference>
<dbReference type="AlphaFoldDB" id="A0ABD1AV21"/>
<feature type="domain" description="TF-B3" evidence="8">
    <location>
        <begin position="11"/>
        <end position="103"/>
    </location>
</feature>
<keyword evidence="2" id="KW-0805">Transcription regulation</keyword>
<dbReference type="SMART" id="SM01019">
    <property type="entry name" value="B3"/>
    <property type="match status" value="3"/>
</dbReference>
<dbReference type="InterPro" id="IPR015300">
    <property type="entry name" value="DNA-bd_pseudobarrel_sf"/>
</dbReference>
<name>A0ABD1AV21_CARAN</name>
<feature type="compositionally biased region" description="Polar residues" evidence="7">
    <location>
        <begin position="272"/>
        <end position="289"/>
    </location>
</feature>
<gene>
    <name evidence="9" type="ORF">V5N11_006754</name>
</gene>
<dbReference type="SUPFAM" id="SSF101936">
    <property type="entry name" value="DNA-binding pseudobarrel domain"/>
    <property type="match status" value="3"/>
</dbReference>
<feature type="compositionally biased region" description="Basic and acidic residues" evidence="7">
    <location>
        <begin position="165"/>
        <end position="176"/>
    </location>
</feature>
<dbReference type="InterPro" id="IPR039218">
    <property type="entry name" value="REM_fam"/>
</dbReference>
<feature type="region of interest" description="Disordered" evidence="7">
    <location>
        <begin position="272"/>
        <end position="299"/>
    </location>
</feature>
<keyword evidence="10" id="KW-1185">Reference proteome</keyword>